<feature type="transmembrane region" description="Helical" evidence="2">
    <location>
        <begin position="152"/>
        <end position="172"/>
    </location>
</feature>
<protein>
    <recommendedName>
        <fullName evidence="5">DUF2637 domain-containing protein</fullName>
    </recommendedName>
</protein>
<feature type="transmembrane region" description="Helical" evidence="2">
    <location>
        <begin position="257"/>
        <end position="278"/>
    </location>
</feature>
<evidence type="ECO:0000256" key="1">
    <source>
        <dbReference type="SAM" id="MobiDB-lite"/>
    </source>
</evidence>
<gene>
    <name evidence="3" type="ORF">MmonteBS_51550</name>
</gene>
<reference evidence="4" key="1">
    <citation type="submission" date="2018-04" db="EMBL/GenBank/DDBJ databases">
        <title>Draft genome sequence of Mycobacterium montefiorense isolated from Japanese black salamander.</title>
        <authorList>
            <person name="Fukano H."/>
            <person name="Yoshida M."/>
            <person name="Shimizu A."/>
            <person name="Iwao H."/>
            <person name="Kurata O."/>
            <person name="Katayama Y."/>
            <person name="Omatsu T."/>
            <person name="Mizutani T."/>
            <person name="Wada S."/>
            <person name="Hoshino Y."/>
        </authorList>
    </citation>
    <scope>NUCLEOTIDE SEQUENCE [LARGE SCALE GENOMIC DNA]</scope>
    <source>
        <strain evidence="4">BS</strain>
    </source>
</reference>
<feature type="transmembrane region" description="Helical" evidence="2">
    <location>
        <begin position="187"/>
        <end position="207"/>
    </location>
</feature>
<keyword evidence="2" id="KW-0812">Transmembrane</keyword>
<dbReference type="Proteomes" id="UP000245060">
    <property type="component" value="Unassembled WGS sequence"/>
</dbReference>
<keyword evidence="4" id="KW-1185">Reference proteome</keyword>
<name>A0ABQ0NV09_9MYCO</name>
<accession>A0ABQ0NV09</accession>
<feature type="transmembrane region" description="Helical" evidence="2">
    <location>
        <begin position="219"/>
        <end position="237"/>
    </location>
</feature>
<proteinExistence type="predicted"/>
<evidence type="ECO:0000256" key="2">
    <source>
        <dbReference type="SAM" id="Phobius"/>
    </source>
</evidence>
<keyword evidence="2" id="KW-0472">Membrane</keyword>
<comment type="caution">
    <text evidence="3">The sequence shown here is derived from an EMBL/GenBank/DDBJ whole genome shotgun (WGS) entry which is preliminary data.</text>
</comment>
<feature type="region of interest" description="Disordered" evidence="1">
    <location>
        <begin position="304"/>
        <end position="334"/>
    </location>
</feature>
<organism evidence="3 4">
    <name type="scientific">Mycobacterium montefiorense</name>
    <dbReference type="NCBI Taxonomy" id="154654"/>
    <lineage>
        <taxon>Bacteria</taxon>
        <taxon>Bacillati</taxon>
        <taxon>Actinomycetota</taxon>
        <taxon>Actinomycetes</taxon>
        <taxon>Mycobacteriales</taxon>
        <taxon>Mycobacteriaceae</taxon>
        <taxon>Mycobacterium</taxon>
        <taxon>Mycobacterium simiae complex</taxon>
    </lineage>
</organism>
<evidence type="ECO:0000313" key="3">
    <source>
        <dbReference type="EMBL" id="GBG40783.1"/>
    </source>
</evidence>
<sequence length="334" mass="35237">MSSLIESENETTEDLVVGKVATEDLVVGEVATEDLVVGEVAAEDVADGDVAAEDVVVGEVAAEVVVVGEVAAEDVATKDHVIDGDAVCSEATSEGVQANTLTTFPLEQRREPQRAAERTAEVSANRVMARQHGDRIQQQVARLSLVRTTRMTAVMITILIATASFILSFASLGDLAARTAYPGRLSWLWPVIVDGAIILATMALVAFSAYPQQRGSRRYFWVVLGVGALVSVSGNAVHAMIPNSGLPKSALGPWFDAAIACVPPIALVGATHALSILWRFIPYETLDETGDFTETSLARTQSAEQIERWSSGGLSPIQERGLVGAESPPGPSGA</sequence>
<evidence type="ECO:0000313" key="4">
    <source>
        <dbReference type="Proteomes" id="UP000245060"/>
    </source>
</evidence>
<keyword evidence="2" id="KW-1133">Transmembrane helix</keyword>
<evidence type="ECO:0008006" key="5">
    <source>
        <dbReference type="Google" id="ProtNLM"/>
    </source>
</evidence>
<dbReference type="InterPro" id="IPR021235">
    <property type="entry name" value="DUF2637"/>
</dbReference>
<dbReference type="Pfam" id="PF10935">
    <property type="entry name" value="DUF2637"/>
    <property type="match status" value="1"/>
</dbReference>
<dbReference type="EMBL" id="BFCH01000048">
    <property type="protein sequence ID" value="GBG40783.1"/>
    <property type="molecule type" value="Genomic_DNA"/>
</dbReference>